<feature type="signal peptide" evidence="7">
    <location>
        <begin position="1"/>
        <end position="23"/>
    </location>
</feature>
<dbReference type="InterPro" id="IPR006059">
    <property type="entry name" value="SBP"/>
</dbReference>
<comment type="subcellular location">
    <subcellularLocation>
        <location evidence="1">Cell envelope</location>
    </subcellularLocation>
</comment>
<comment type="caution">
    <text evidence="8">The sequence shown here is derived from an EMBL/GenBank/DDBJ whole genome shotgun (WGS) entry which is preliminary data.</text>
</comment>
<name>A0A841I1H5_9DEIO</name>
<dbReference type="RefSeq" id="WP_183985622.1">
    <property type="nucleotide sequence ID" value="NZ_JACHHG010000004.1"/>
</dbReference>
<sequence length="418" mass="44752">MKKRTTLAATALGLVTLGLVAQAANATGKLEIFSWWTAGGEADGLKAIYGVIQKDNPKLEIINATVGGGAGTNAKAVLKTRMLGGNPPDSFQVHGGAELIDQWVRGRLMADISDVWKSQGWEKVIPKDLQEMVQSGGKYYAVPVNVHRGNVLYYNKAVLDKAGVKPPKTMAEFFAAAEKLKKAGVTPLALGSQGNWQITMLFENNLVAAGGPKFYRDLVTGKVAWTDAKVKKALEDTKRMLSYTNKDSTALGWDQAAGLVLNGKAAFTIMGDWAKGYFQANKWTADKEFSSVPAPGTTGSFMIITDTFGLPAKAKNVANGKVWLEALGSKAGQEAFNVKKGSICARTDCNPKLFDPIGQRTMKDFAKDQLVPSIAHGSAVKESFASAINDEMGVFLQKGDVNATATRLEQQAKSLGAR</sequence>
<gene>
    <name evidence="8" type="ORF">HNR42_001228</name>
</gene>
<comment type="function">
    <text evidence="5">Part of a binding-protein-dependent transport system for a sugar.</text>
</comment>
<reference evidence="8 9" key="1">
    <citation type="submission" date="2020-08" db="EMBL/GenBank/DDBJ databases">
        <title>Genomic Encyclopedia of Type Strains, Phase IV (KMG-IV): sequencing the most valuable type-strain genomes for metagenomic binning, comparative biology and taxonomic classification.</title>
        <authorList>
            <person name="Goeker M."/>
        </authorList>
    </citation>
    <scope>NUCLEOTIDE SEQUENCE [LARGE SCALE GENOMIC DNA]</scope>
    <source>
        <strain evidence="8 9">DSM 21458</strain>
    </source>
</reference>
<evidence type="ECO:0000256" key="7">
    <source>
        <dbReference type="SAM" id="SignalP"/>
    </source>
</evidence>
<keyword evidence="3" id="KW-0813">Transport</keyword>
<evidence type="ECO:0000313" key="8">
    <source>
        <dbReference type="EMBL" id="MBB6097805.1"/>
    </source>
</evidence>
<dbReference type="PANTHER" id="PTHR43649:SF28">
    <property type="entry name" value="BINDING PROTEIN COMPONENT OF ABC SUGAR TRANSPORTER-RELATED"/>
    <property type="match status" value="1"/>
</dbReference>
<dbReference type="Pfam" id="PF01547">
    <property type="entry name" value="SBP_bac_1"/>
    <property type="match status" value="1"/>
</dbReference>
<proteinExistence type="inferred from homology"/>
<evidence type="ECO:0000256" key="5">
    <source>
        <dbReference type="ARBA" id="ARBA00049629"/>
    </source>
</evidence>
<evidence type="ECO:0000256" key="4">
    <source>
        <dbReference type="ARBA" id="ARBA00022729"/>
    </source>
</evidence>
<evidence type="ECO:0000256" key="6">
    <source>
        <dbReference type="ARBA" id="ARBA00049753"/>
    </source>
</evidence>
<dbReference type="Gene3D" id="3.40.190.10">
    <property type="entry name" value="Periplasmic binding protein-like II"/>
    <property type="match status" value="2"/>
</dbReference>
<evidence type="ECO:0000256" key="1">
    <source>
        <dbReference type="ARBA" id="ARBA00004196"/>
    </source>
</evidence>
<dbReference type="EMBL" id="JACHHG010000004">
    <property type="protein sequence ID" value="MBB6097805.1"/>
    <property type="molecule type" value="Genomic_DNA"/>
</dbReference>
<dbReference type="Proteomes" id="UP000569951">
    <property type="component" value="Unassembled WGS sequence"/>
</dbReference>
<organism evidence="8 9">
    <name type="scientific">Deinobacterium chartae</name>
    <dbReference type="NCBI Taxonomy" id="521158"/>
    <lineage>
        <taxon>Bacteria</taxon>
        <taxon>Thermotogati</taxon>
        <taxon>Deinococcota</taxon>
        <taxon>Deinococci</taxon>
        <taxon>Deinococcales</taxon>
        <taxon>Deinococcaceae</taxon>
        <taxon>Deinobacterium</taxon>
    </lineage>
</organism>
<dbReference type="AlphaFoldDB" id="A0A841I1H5"/>
<dbReference type="SUPFAM" id="SSF53850">
    <property type="entry name" value="Periplasmic binding protein-like II"/>
    <property type="match status" value="1"/>
</dbReference>
<keyword evidence="9" id="KW-1185">Reference proteome</keyword>
<protein>
    <recommendedName>
        <fullName evidence="6">Probable sugar-binding periplasmic protein</fullName>
    </recommendedName>
</protein>
<evidence type="ECO:0000256" key="3">
    <source>
        <dbReference type="ARBA" id="ARBA00022448"/>
    </source>
</evidence>
<dbReference type="GO" id="GO:0030313">
    <property type="term" value="C:cell envelope"/>
    <property type="evidence" value="ECO:0007669"/>
    <property type="project" value="UniProtKB-SubCell"/>
</dbReference>
<dbReference type="PANTHER" id="PTHR43649">
    <property type="entry name" value="ARABINOSE-BINDING PROTEIN-RELATED"/>
    <property type="match status" value="1"/>
</dbReference>
<feature type="chain" id="PRO_5032331935" description="Probable sugar-binding periplasmic protein" evidence="7">
    <location>
        <begin position="24"/>
        <end position="418"/>
    </location>
</feature>
<dbReference type="InterPro" id="IPR050490">
    <property type="entry name" value="Bact_solute-bd_prot1"/>
</dbReference>
<evidence type="ECO:0000313" key="9">
    <source>
        <dbReference type="Proteomes" id="UP000569951"/>
    </source>
</evidence>
<accession>A0A841I1H5</accession>
<comment type="similarity">
    <text evidence="2">Belongs to the bacterial solute-binding protein 1 family.</text>
</comment>
<keyword evidence="4 7" id="KW-0732">Signal</keyword>
<evidence type="ECO:0000256" key="2">
    <source>
        <dbReference type="ARBA" id="ARBA00008520"/>
    </source>
</evidence>